<proteinExistence type="predicted"/>
<comment type="caution">
    <text evidence="2">The sequence shown here is derived from an EMBL/GenBank/DDBJ whole genome shotgun (WGS) entry which is preliminary data.</text>
</comment>
<evidence type="ECO:0000313" key="3">
    <source>
        <dbReference type="Proteomes" id="UP000676336"/>
    </source>
</evidence>
<protein>
    <submittedName>
        <fullName evidence="2">Uncharacterized protein</fullName>
    </submittedName>
</protein>
<sequence>MIDGHTSRTHFYVSMQQPGLVCAVNVLPNDTLEVQGQRVRAQPDSFWSYYPGDVGILCKRATSWNPQNSRITRENKDYMTALAKGLNRDDIKSIPSENGEIFSSRWHHNLPTNTQRPGTARATVKGRPPTSAPERLKLSMSTLIEANRPTTAPVAIEERPRRANTGKIKTALPNRPPPPPPPPAPLRAP</sequence>
<feature type="region of interest" description="Disordered" evidence="1">
    <location>
        <begin position="107"/>
        <end position="133"/>
    </location>
</feature>
<dbReference type="AlphaFoldDB" id="A0A8S3D7C5"/>
<dbReference type="EMBL" id="CAJOBI010195416">
    <property type="protein sequence ID" value="CAF4974791.1"/>
    <property type="molecule type" value="Genomic_DNA"/>
</dbReference>
<name>A0A8S3D7C5_9BILA</name>
<evidence type="ECO:0000313" key="2">
    <source>
        <dbReference type="EMBL" id="CAF4974791.1"/>
    </source>
</evidence>
<feature type="region of interest" description="Disordered" evidence="1">
    <location>
        <begin position="147"/>
        <end position="189"/>
    </location>
</feature>
<feature type="non-terminal residue" evidence="2">
    <location>
        <position position="189"/>
    </location>
</feature>
<organism evidence="2 3">
    <name type="scientific">Rotaria magnacalcarata</name>
    <dbReference type="NCBI Taxonomy" id="392030"/>
    <lineage>
        <taxon>Eukaryota</taxon>
        <taxon>Metazoa</taxon>
        <taxon>Spiralia</taxon>
        <taxon>Gnathifera</taxon>
        <taxon>Rotifera</taxon>
        <taxon>Eurotatoria</taxon>
        <taxon>Bdelloidea</taxon>
        <taxon>Philodinida</taxon>
        <taxon>Philodinidae</taxon>
        <taxon>Rotaria</taxon>
    </lineage>
</organism>
<evidence type="ECO:0000256" key="1">
    <source>
        <dbReference type="SAM" id="MobiDB-lite"/>
    </source>
</evidence>
<accession>A0A8S3D7C5</accession>
<dbReference type="Proteomes" id="UP000676336">
    <property type="component" value="Unassembled WGS sequence"/>
</dbReference>
<gene>
    <name evidence="2" type="ORF">SMN809_LOCUS55377</name>
</gene>
<feature type="compositionally biased region" description="Pro residues" evidence="1">
    <location>
        <begin position="174"/>
        <end position="189"/>
    </location>
</feature>
<reference evidence="2" key="1">
    <citation type="submission" date="2021-02" db="EMBL/GenBank/DDBJ databases">
        <authorList>
            <person name="Nowell W R."/>
        </authorList>
    </citation>
    <scope>NUCLEOTIDE SEQUENCE</scope>
</reference>